<dbReference type="InterPro" id="IPR016181">
    <property type="entry name" value="Acyl_CoA_acyltransferase"/>
</dbReference>
<reference evidence="2 3" key="1">
    <citation type="submission" date="2024-05" db="EMBL/GenBank/DDBJ databases">
        <title>Roseateles sp. 2.12 16S ribosomal RNA gene Genome sequencing and assembly.</title>
        <authorList>
            <person name="Woo H."/>
        </authorList>
    </citation>
    <scope>NUCLEOTIDE SEQUENCE [LARGE SCALE GENOMIC DNA]</scope>
    <source>
        <strain evidence="2 3">2.12</strain>
    </source>
</reference>
<dbReference type="InterPro" id="IPR000182">
    <property type="entry name" value="GNAT_dom"/>
</dbReference>
<dbReference type="RefSeq" id="WP_347613108.1">
    <property type="nucleotide sequence ID" value="NZ_JBDPZC010000015.1"/>
</dbReference>
<dbReference type="PROSITE" id="PS51186">
    <property type="entry name" value="GNAT"/>
    <property type="match status" value="1"/>
</dbReference>
<dbReference type="Gene3D" id="3.40.630.30">
    <property type="match status" value="1"/>
</dbReference>
<evidence type="ECO:0000313" key="3">
    <source>
        <dbReference type="Proteomes" id="UP001462640"/>
    </source>
</evidence>
<evidence type="ECO:0000313" key="2">
    <source>
        <dbReference type="EMBL" id="MEO3715575.1"/>
    </source>
</evidence>
<gene>
    <name evidence="2" type="ORF">ABDJ40_22610</name>
</gene>
<keyword evidence="3" id="KW-1185">Reference proteome</keyword>
<protein>
    <recommendedName>
        <fullName evidence="1">N-acetyltransferase domain-containing protein</fullName>
    </recommendedName>
</protein>
<evidence type="ECO:0000259" key="1">
    <source>
        <dbReference type="PROSITE" id="PS51186"/>
    </source>
</evidence>
<name>A0ABV0GKK3_9BURK</name>
<dbReference type="EMBL" id="JBDPZC010000015">
    <property type="protein sequence ID" value="MEO3715575.1"/>
    <property type="molecule type" value="Genomic_DNA"/>
</dbReference>
<dbReference type="SUPFAM" id="SSF55729">
    <property type="entry name" value="Acyl-CoA N-acyltransferases (Nat)"/>
    <property type="match status" value="1"/>
</dbReference>
<feature type="domain" description="N-acetyltransferase" evidence="1">
    <location>
        <begin position="107"/>
        <end position="260"/>
    </location>
</feature>
<organism evidence="2 3">
    <name type="scientific">Roseateles flavus</name>
    <dbReference type="NCBI Taxonomy" id="3149041"/>
    <lineage>
        <taxon>Bacteria</taxon>
        <taxon>Pseudomonadati</taxon>
        <taxon>Pseudomonadota</taxon>
        <taxon>Betaproteobacteria</taxon>
        <taxon>Burkholderiales</taxon>
        <taxon>Sphaerotilaceae</taxon>
        <taxon>Roseateles</taxon>
    </lineage>
</organism>
<accession>A0ABV0GKK3</accession>
<dbReference type="Proteomes" id="UP001462640">
    <property type="component" value="Unassembled WGS sequence"/>
</dbReference>
<comment type="caution">
    <text evidence="2">The sequence shown here is derived from an EMBL/GenBank/DDBJ whole genome shotgun (WGS) entry which is preliminary data.</text>
</comment>
<sequence>MTPLRCRSASLACRLTPWDERVFGHRCAEITALDVGDAADLGPLLALFNDWARQEQVAFAYGRFPPTAAIKAAFHEAGFYFAEASYRLRHARIQQTASLDALARPGPVLQAAQPADLARVQDILAEDFHHGRIHEDPWVDPADAAQRNRNWLADLQAQRHDILTYQLKGEVIGLHVQRAAAPGPGIEWVLTGVKRSHALLGVSLWAEVMKWNRAQGVREVHTLISAANVPILNLYRRLDFQFESLLIGFHRRYRHDKNPL</sequence>
<proteinExistence type="predicted"/>